<gene>
    <name evidence="1" type="ORF">ACCAA_200023</name>
</gene>
<dbReference type="RefSeq" id="WP_186406438.1">
    <property type="nucleotide sequence ID" value="NZ_FLQX01000095.1"/>
</dbReference>
<evidence type="ECO:0008006" key="3">
    <source>
        <dbReference type="Google" id="ProtNLM"/>
    </source>
</evidence>
<dbReference type="EMBL" id="FLQX01000095">
    <property type="protein sequence ID" value="SBT05231.1"/>
    <property type="molecule type" value="Genomic_DNA"/>
</dbReference>
<dbReference type="Pfam" id="PF14907">
    <property type="entry name" value="NTP_transf_5"/>
    <property type="match status" value="1"/>
</dbReference>
<accession>A0A1A8XKM2</accession>
<dbReference type="STRING" id="1860102.ACCAA_200023"/>
<protein>
    <recommendedName>
        <fullName evidence="3">Nucleotidyltransferase family protein</fullName>
    </recommendedName>
</protein>
<proteinExistence type="predicted"/>
<dbReference type="AlphaFoldDB" id="A0A1A8XKM2"/>
<name>A0A1A8XKM2_9PROT</name>
<evidence type="ECO:0000313" key="2">
    <source>
        <dbReference type="Proteomes" id="UP000199169"/>
    </source>
</evidence>
<keyword evidence="2" id="KW-1185">Reference proteome</keyword>
<dbReference type="Proteomes" id="UP000199169">
    <property type="component" value="Unassembled WGS sequence"/>
</dbReference>
<evidence type="ECO:0000313" key="1">
    <source>
        <dbReference type="EMBL" id="SBT05231.1"/>
    </source>
</evidence>
<reference evidence="1 2" key="1">
    <citation type="submission" date="2016-06" db="EMBL/GenBank/DDBJ databases">
        <authorList>
            <person name="Kjaerup R.B."/>
            <person name="Dalgaard T.S."/>
            <person name="Juul-Madsen H.R."/>
        </authorList>
    </citation>
    <scope>NUCLEOTIDE SEQUENCE [LARGE SCALE GENOMIC DNA]</scope>
    <source>
        <strain evidence="1">3</strain>
    </source>
</reference>
<organism evidence="1 2">
    <name type="scientific">Candidatus Accumulibacter aalborgensis</name>
    <dbReference type="NCBI Taxonomy" id="1860102"/>
    <lineage>
        <taxon>Bacteria</taxon>
        <taxon>Pseudomonadati</taxon>
        <taxon>Pseudomonadota</taxon>
        <taxon>Betaproteobacteria</taxon>
        <taxon>Candidatus Accumulibacter</taxon>
    </lineage>
</organism>
<sequence>MNLPAIDLLVDALLAPTRLTQLDAAQWDLLIRQGRNADLLARIASVCTAHALLEQIPARPRRHLEAAAKLALRQRREVYWEVEQIADALAPTGLPVVLLKGAAYAVAELPAAEGRMVSDVDILVPRQHLVAVESALMMKGWVSEAKSAYDQRYYRTWMHELPPMRHFRRGTVIDVHHAILPLSARWHPSSEKLLAAALPVAVNELDELDKLDGRIMVLAPEDMLLHSATHLFQEGELAHGLRDLVDIDSLLRHFGTADAFWQVLVPRAVELELSRPLFYALRYANLMLGTPLPESVVQAAVNAPGGRQPGAFLAFMDSLFLRALRPAHATTSDRLTALARWQLYVRSHWLRMPPSLLIPHLARKALTISR</sequence>
<dbReference type="InterPro" id="IPR039498">
    <property type="entry name" value="NTP_transf_5"/>
</dbReference>